<feature type="region of interest" description="Disordered" evidence="7">
    <location>
        <begin position="805"/>
        <end position="824"/>
    </location>
</feature>
<dbReference type="Pfam" id="PF25453">
    <property type="entry name" value="DUF7898"/>
    <property type="match status" value="1"/>
</dbReference>
<dbReference type="InterPro" id="IPR036397">
    <property type="entry name" value="RNaseH_sf"/>
</dbReference>
<dbReference type="InterPro" id="IPR012292">
    <property type="entry name" value="Globin/Proto"/>
</dbReference>
<dbReference type="InterPro" id="IPR001098">
    <property type="entry name" value="DNA-dir_DNA_pol_A_palm_dom"/>
</dbReference>
<dbReference type="PANTHER" id="PTHR10133:SF62">
    <property type="entry name" value="DNA POLYMERASE THETA"/>
    <property type="match status" value="1"/>
</dbReference>
<evidence type="ECO:0000313" key="11">
    <source>
        <dbReference type="Proteomes" id="UP001472677"/>
    </source>
</evidence>
<dbReference type="SUPFAM" id="SSF52540">
    <property type="entry name" value="P-loop containing nucleoside triphosphate hydrolases"/>
    <property type="match status" value="1"/>
</dbReference>
<dbReference type="CDD" id="cd18026">
    <property type="entry name" value="DEXHc_POLQ-like"/>
    <property type="match status" value="1"/>
</dbReference>
<dbReference type="Gene3D" id="1.20.1060.10">
    <property type="entry name" value="Taq DNA Polymerase, Chain T, domain 4"/>
    <property type="match status" value="1"/>
</dbReference>
<dbReference type="InterPro" id="IPR011545">
    <property type="entry name" value="DEAD/DEAH_box_helicase_dom"/>
</dbReference>
<keyword evidence="4" id="KW-0547">Nucleotide-binding</keyword>
<name>A0ABR2CL00_9ROSI</name>
<dbReference type="Gene3D" id="3.40.50.300">
    <property type="entry name" value="P-loop containing nucleotide triphosphate hydrolases"/>
    <property type="match status" value="2"/>
</dbReference>
<dbReference type="InterPro" id="IPR001650">
    <property type="entry name" value="Helicase_C-like"/>
</dbReference>
<dbReference type="PROSITE" id="PS51192">
    <property type="entry name" value="HELICASE_ATP_BIND_1"/>
    <property type="match status" value="1"/>
</dbReference>
<evidence type="ECO:0000256" key="6">
    <source>
        <dbReference type="ARBA" id="ARBA00023004"/>
    </source>
</evidence>
<keyword evidence="2" id="KW-0349">Heme</keyword>
<dbReference type="SMART" id="SM00482">
    <property type="entry name" value="POLAc"/>
    <property type="match status" value="1"/>
</dbReference>
<dbReference type="Pfam" id="PF00270">
    <property type="entry name" value="DEAD"/>
    <property type="match status" value="1"/>
</dbReference>
<dbReference type="PROSITE" id="PS51194">
    <property type="entry name" value="HELICASE_CTER"/>
    <property type="match status" value="1"/>
</dbReference>
<dbReference type="InterPro" id="IPR046931">
    <property type="entry name" value="HTH_61"/>
</dbReference>
<feature type="compositionally biased region" description="Basic and acidic residues" evidence="7">
    <location>
        <begin position="229"/>
        <end position="239"/>
    </location>
</feature>
<dbReference type="PRINTS" id="PR00868">
    <property type="entry name" value="DNAPOLI"/>
</dbReference>
<dbReference type="InterPro" id="IPR009050">
    <property type="entry name" value="Globin-like_sf"/>
</dbReference>
<dbReference type="Gene3D" id="3.30.420.10">
    <property type="entry name" value="Ribonuclease H-like superfamily/Ribonuclease H"/>
    <property type="match status" value="1"/>
</dbReference>
<accession>A0ABR2CL00</accession>
<evidence type="ECO:0000259" key="9">
    <source>
        <dbReference type="PROSITE" id="PS51194"/>
    </source>
</evidence>
<feature type="region of interest" description="Disordered" evidence="7">
    <location>
        <begin position="301"/>
        <end position="323"/>
    </location>
</feature>
<protein>
    <recommendedName>
        <fullName evidence="12">DNA-directed DNA polymerase</fullName>
    </recommendedName>
</protein>
<gene>
    <name evidence="10" type="ORF">V6N12_004275</name>
</gene>
<evidence type="ECO:0008006" key="12">
    <source>
        <dbReference type="Google" id="ProtNLM"/>
    </source>
</evidence>
<dbReference type="SUPFAM" id="SSF158702">
    <property type="entry name" value="Sec63 N-terminal domain-like"/>
    <property type="match status" value="1"/>
</dbReference>
<evidence type="ECO:0000256" key="4">
    <source>
        <dbReference type="ARBA" id="ARBA00022741"/>
    </source>
</evidence>
<dbReference type="CDD" id="cd08638">
    <property type="entry name" value="DNA_pol_A_theta"/>
    <property type="match status" value="1"/>
</dbReference>
<evidence type="ECO:0000313" key="10">
    <source>
        <dbReference type="EMBL" id="KAK8520330.1"/>
    </source>
</evidence>
<dbReference type="SUPFAM" id="SSF56672">
    <property type="entry name" value="DNA/RNA polymerases"/>
    <property type="match status" value="1"/>
</dbReference>
<dbReference type="Proteomes" id="UP001472677">
    <property type="component" value="Unassembled WGS sequence"/>
</dbReference>
<feature type="domain" description="Helicase ATP-binding" evidence="8">
    <location>
        <begin position="665"/>
        <end position="857"/>
    </location>
</feature>
<keyword evidence="11" id="KW-1185">Reference proteome</keyword>
<dbReference type="Pfam" id="PF01152">
    <property type="entry name" value="Bac_globin"/>
    <property type="match status" value="1"/>
</dbReference>
<evidence type="ECO:0000256" key="1">
    <source>
        <dbReference type="ARBA" id="ARBA00022448"/>
    </source>
</evidence>
<dbReference type="SMART" id="SM00490">
    <property type="entry name" value="HELICc"/>
    <property type="match status" value="1"/>
</dbReference>
<dbReference type="InterPro" id="IPR048960">
    <property type="entry name" value="POLQ-like_helical"/>
</dbReference>
<dbReference type="SUPFAM" id="SSF46458">
    <property type="entry name" value="Globin-like"/>
    <property type="match status" value="1"/>
</dbReference>
<dbReference type="InterPro" id="IPR001486">
    <property type="entry name" value="Hemoglobin_trunc"/>
</dbReference>
<keyword evidence="1" id="KW-0813">Transport</keyword>
<dbReference type="Pfam" id="PF21099">
    <property type="entry name" value="POLQ_helical"/>
    <property type="match status" value="1"/>
</dbReference>
<dbReference type="Gene3D" id="3.30.70.370">
    <property type="match status" value="1"/>
</dbReference>
<dbReference type="CDD" id="cd19755">
    <property type="entry name" value="TrHb2_AtGlb3-like_O"/>
    <property type="match status" value="1"/>
</dbReference>
<evidence type="ECO:0000256" key="7">
    <source>
        <dbReference type="SAM" id="MobiDB-lite"/>
    </source>
</evidence>
<dbReference type="InterPro" id="IPR002298">
    <property type="entry name" value="DNA_polymerase_A"/>
</dbReference>
<feature type="domain" description="Helicase C-terminal" evidence="9">
    <location>
        <begin position="897"/>
        <end position="1089"/>
    </location>
</feature>
<keyword evidence="6" id="KW-0408">Iron</keyword>
<dbReference type="CDD" id="cd18795">
    <property type="entry name" value="SF2_C_Ski2"/>
    <property type="match status" value="1"/>
</dbReference>
<evidence type="ECO:0000256" key="5">
    <source>
        <dbReference type="ARBA" id="ARBA00022840"/>
    </source>
</evidence>
<dbReference type="Pfam" id="PF00271">
    <property type="entry name" value="Helicase_C"/>
    <property type="match status" value="1"/>
</dbReference>
<reference evidence="10 11" key="1">
    <citation type="journal article" date="2024" name="G3 (Bethesda)">
        <title>Genome assembly of Hibiscus sabdariffa L. provides insights into metabolisms of medicinal natural products.</title>
        <authorList>
            <person name="Kim T."/>
        </authorList>
    </citation>
    <scope>NUCLEOTIDE SEQUENCE [LARGE SCALE GENOMIC DNA]</scope>
    <source>
        <strain evidence="10">TK-2024</strain>
        <tissue evidence="10">Old leaves</tissue>
    </source>
</reference>
<keyword evidence="5" id="KW-0067">ATP-binding</keyword>
<dbReference type="PANTHER" id="PTHR10133">
    <property type="entry name" value="DNA POLYMERASE I"/>
    <property type="match status" value="1"/>
</dbReference>
<dbReference type="EMBL" id="JBBPBM010000049">
    <property type="protein sequence ID" value="KAK8520330.1"/>
    <property type="molecule type" value="Genomic_DNA"/>
</dbReference>
<feature type="compositionally biased region" description="Basic and acidic residues" evidence="7">
    <location>
        <begin position="303"/>
        <end position="314"/>
    </location>
</feature>
<dbReference type="Gene3D" id="1.10.150.20">
    <property type="entry name" value="5' to 3' exonuclease, C-terminal subdomain"/>
    <property type="match status" value="1"/>
</dbReference>
<dbReference type="Pfam" id="PF00476">
    <property type="entry name" value="DNA_pol_A"/>
    <property type="match status" value="1"/>
</dbReference>
<dbReference type="InterPro" id="IPR043502">
    <property type="entry name" value="DNA/RNA_pol_sf"/>
</dbReference>
<evidence type="ECO:0000256" key="3">
    <source>
        <dbReference type="ARBA" id="ARBA00022723"/>
    </source>
</evidence>
<dbReference type="Gene3D" id="1.10.490.10">
    <property type="entry name" value="Globins"/>
    <property type="match status" value="1"/>
</dbReference>
<dbReference type="Gene3D" id="1.10.3380.20">
    <property type="match status" value="1"/>
</dbReference>
<keyword evidence="3" id="KW-0479">Metal-binding</keyword>
<dbReference type="InterPro" id="IPR014001">
    <property type="entry name" value="Helicase_ATP-bd"/>
</dbReference>
<feature type="compositionally biased region" description="Low complexity" evidence="7">
    <location>
        <begin position="805"/>
        <end position="822"/>
    </location>
</feature>
<evidence type="ECO:0000256" key="2">
    <source>
        <dbReference type="ARBA" id="ARBA00022617"/>
    </source>
</evidence>
<proteinExistence type="predicted"/>
<dbReference type="InterPro" id="IPR057220">
    <property type="entry name" value="DUF7898"/>
</dbReference>
<comment type="caution">
    <text evidence="10">The sequence shown here is derived from an EMBL/GenBank/DDBJ whole genome shotgun (WGS) entry which is preliminary data.</text>
</comment>
<dbReference type="SMART" id="SM00487">
    <property type="entry name" value="DEXDc"/>
    <property type="match status" value="1"/>
</dbReference>
<organism evidence="10 11">
    <name type="scientific">Hibiscus sabdariffa</name>
    <name type="common">roselle</name>
    <dbReference type="NCBI Taxonomy" id="183260"/>
    <lineage>
        <taxon>Eukaryota</taxon>
        <taxon>Viridiplantae</taxon>
        <taxon>Streptophyta</taxon>
        <taxon>Embryophyta</taxon>
        <taxon>Tracheophyta</taxon>
        <taxon>Spermatophyta</taxon>
        <taxon>Magnoliopsida</taxon>
        <taxon>eudicotyledons</taxon>
        <taxon>Gunneridae</taxon>
        <taxon>Pentapetalae</taxon>
        <taxon>rosids</taxon>
        <taxon>malvids</taxon>
        <taxon>Malvales</taxon>
        <taxon>Malvaceae</taxon>
        <taxon>Malvoideae</taxon>
        <taxon>Hibiscus</taxon>
    </lineage>
</organism>
<sequence>MQSLQEKASAWSGVAADDAFAIDETNLFQKLGLQTFVNLSTNFYTRVYDDEEEWFRSIFANSKKEEAIQNQYEFFVQRMGGPPLYSQRKGHPALIGRHRPFPVTHQAAERWLHHMEKALENTPDIDADSKVKMMNFFRHTAFFLVAGDELKNQKQQAPCKSFVGAQFDVSKISTTSHSRQPGAERRSGFAEFGRSFLSPIMASGSHRARIDQFFASKKRRPQSPGLKIGRFEQNEKITKEGSPSAKGTLAHKGISLGLSEAGNVAFGGPTEGAIQVRENPELKQFATDFLSLYCSEVPAHVDSPSETKVNDRKRPGSPSMMSEDDKIFKKRHLISHQINGEDIPVCAIEKNLEYETGKFLSNSSEEANSSSNPNKLQTSLRKCTTTTKSVLNAMECRTPGSSIIKACAHRTPQSMRGSSMFSPGEEFWNEAIEMADGLFPQSDILSAQVTEETNNPKSQCEVKNTENLGNTNVGYKSKEIPDECESRVKLQGVGASLESAMKQKKGMDKEVSSLPVKHLDFSFEEKNLDGGILNVLQKGSEVAECSIINHISPPTVNTLIGCDEVQRIEEVQGEKLERASINVVPKVEVNLSSQDNDSITSMSPANEAKKSIGADEYNETGTPLSSVARKDQLSISSWLPLEICKIYKKKGIEQLYPWQVDCLQVDGVLQRRNLVYCASTSAGKSFVAEILMLRRVILTGKAALLVLPYVSICVEKAEHLEVLLEPLGKQVRSYYGNQGGGTLPKDTSVAVCTIEKANSLINRLLEEGRLSEIGIIVIDELHMVGDQSRGYLLELLLTKLRYAAGEGTPESSSGESSGSSSGKVDPAHGLQIVGMSATMPNVEAVADWLQAALYQTDFRPVPLEEFIKVGYTIYDKNLDIVRTIPKAVDLGGKDPDHIVELCNEVVQEGHSVLIFCSTRKGCESTAKHVSKFLKKFSVNARGDNSEFVDITSAIDALRRCPAGLDPVLEETLPSGVAYHHAGLTVEEREVIETCYRKGFVRVLTATSTLAAGVNLPARRVIFRQPQIGRDFIDGTRYKQMAGRAGRTGIDTKGESVLICKAEEIKRIKGLLNESCPPLQSCLSEDKNGMTHAILEVVAGGMVQTANDINRYVRCTLLNSTKPFQDVVKSAQDSLRWLCHRKFLEWNDETKLYGTTSLGRAAFGSSLCPEESLVVLDDLSRAREAFVLASDLHLVYLVTPINVEVEPDWELYYERFMELSALEQSVGYRVGIAEPFLMRMAHGVPIRKSNGLRDNVKMLRGKFENQFGTNNTMLSDEQTLRVCKRFYVALILSRLVQEAPVCEVCEAFRVAKGMVQALQENAGRFASMVSVFCERLGWHDLEGLVAKFQNRVSFGVRAEIVELTTIPFVKGSRARALYKAGLRTPLAIAEASIPEIVKALFESSSWVAQESLAQRRMQFGVAKKIKNGARKIVLDKAEEARTAAFSAFKSLGYSVPQFFRPLILNGSPGGQEAASTSVRDDSPHSFVGIGKIEHVSAMPLTETSKNLEEKSSSHNEGIMLIKSSADNLVVSENINLDTTLQTNLGLENPAAVTGDEINAAVEQCRSTKMATASEYLDHGVQDRLNEDLCVGTADGACGKGPLNAVNTPGGFDSFLELWETAVEFCFDIHFNRRSETNSVAPFEIHGIAICWENSPVYYVNLPKDLLWSDNRKNNFLSTSASSDKLNNLPPEHLLEMAKLRWKRIGDIMGKSGVRKVTWNLKVQIQVLKSPAMSIHRFSGMHLGGEYMGLEIIDNSCLLLPPVLVNDGIDMCIAAWILWPDEERSSSPNLEKEVKKRLSSEAAAAANQSGRWKNQMRRAAHNGCCRRVAQTRALCSAFWKLLISEKLIEVFTYIETPLVKVLAEMELWGIGINMEGCLWARNLLGKKLRCLEKEAYELAGMTFSLSTAADIANVLYEHLKLPVPKGRNKGKQHPSTDKHCLDLLRDEHPIIPVIKEHRTLAKLLNCTLGSICSLARLSQNTNKHTLHGHWLQTSTATGRLSMEEPNLQCVEHMVEFSLRKDKNGSDANTDHYKINVRDFFVPTQENWLLLTADYSQIELRLMAHFSKDSALIELLCKPQGDVFTIMSAIWTGKAEDSVSSNERDQTKRLIYGILYGMGADTLAEQLNCTSEEAKEKIKSFKSAFPGVDSWLREAVSSCRKNGYIETLKGRKRFLSKIKVGTSEEKSKAQRQAVNSICQGSAADIIKIAMIKMYSVIVEGVDRLDSGSSISTKFHMLKGRCRILLQVHDELVLEVDPLVIEEAAELLRMSMENAVSLLVPLRVKLEVGKTWGSLKPFVGDQRMEEAISNL</sequence>
<dbReference type="InterPro" id="IPR027417">
    <property type="entry name" value="P-loop_NTPase"/>
</dbReference>
<feature type="region of interest" description="Disordered" evidence="7">
    <location>
        <begin position="216"/>
        <end position="248"/>
    </location>
</feature>
<evidence type="ECO:0000259" key="8">
    <source>
        <dbReference type="PROSITE" id="PS51192"/>
    </source>
</evidence>
<dbReference type="Pfam" id="PF20470">
    <property type="entry name" value="HTH_61"/>
    <property type="match status" value="1"/>
</dbReference>